<evidence type="ECO:0000256" key="1">
    <source>
        <dbReference type="ARBA" id="ARBA00022614"/>
    </source>
</evidence>
<dbReference type="GO" id="GO:0043531">
    <property type="term" value="F:ADP binding"/>
    <property type="evidence" value="ECO:0007669"/>
    <property type="project" value="InterPro"/>
</dbReference>
<evidence type="ECO:0008006" key="9">
    <source>
        <dbReference type="Google" id="ProtNLM"/>
    </source>
</evidence>
<dbReference type="Pfam" id="PF00931">
    <property type="entry name" value="NB-ARC"/>
    <property type="match status" value="1"/>
</dbReference>
<sequence>MDPRVSTKFQAVVWVPVSVDFNIEAMVKVILESITGRPPAYSSMFLLQKSLTETLRYRKVLVILDNVWEDNSVEKWQTLVDPLKVCKKGSRVLLTTRMQSVVDMASAAIGTAAEYLKLDDLDEYDSLMLLKSRLPSQVANNLMLIAEQILKKIGGCPLVINLVASWLGSHMETHHWIALLQKGWQHIEEKNIIIESFRLSYNRIPNELQACFSYCSLFTKGYKFNKGELSKMWSGSGLIPFSSSKQENIGIEKTKHVNMLSAEYVGEEYFDTLARKSFFFCMLEKDPSTGDQNEYYVLHSLMHDFAKLVSRLYCTRMDNPGFPYVCRHTQHLSVSHGSNLRRISVCFKFLHTLIITNEFCPDEETDHVLGSVLQLLRQLRLLYLDVPSLFHALDGLSNLTQLRYLLLFSCDESHLHKVFKLHHLQVFKLKHFTVTKGNSIHMHNLRCLRCLDVPDNMSSKIHQIGKLTSLQELHGFDMVKNYFQRSKSLGDVRSLFQLSLRNLQNVSDCEEAMEIKLKDKHHMEFLSMSWNKDMKEILDHDDQVIDNLEPNKEIRRLHIHGYDGVNLPFWIENSTLIHLVSLELEYCMKWKSLPSLQELNSLKHLKLENLFQLEYIGTEPELQLETDESEDAWLPPFLSTLKVRWCPNLKQLPAIPCTLELLMIKHVHLASLPRIHQRYTGARYSQSVKSQLSFLHIESCPHLTSLNKGLLEQQEQLHSLTTLSLRHCERLHHLPTRGFAELHRLTSLEVVACPILRDVNTRGSLLPTSLMNLDVNPCGDTEASILMALQNLSALRRLTLFNCSNIEELPSVKVFGTLNNLIDVSICRCKNLISLGAIGAVASLRKLSILCCDKISFSHSPQDGCCFKLQKLRIDRQALLLMEPLRSLRHTKELQIGDDYAMESLPEEWLLQNAASLHSIEIGVAEALRSLPSEMKKLGSLQNLHIERAQLIQSLPQLPASLRKLAIWGCNTSFLKRYGSGGEDWGKIAHIAAVDIKAYSEGTYYGDDQSQDFINSNSSRPFIMID</sequence>
<keyword evidence="1" id="KW-0433">Leucine-rich repeat</keyword>
<accession>A0A8T0UJ15</accession>
<dbReference type="Pfam" id="PF25019">
    <property type="entry name" value="LRR_R13L1-DRL21"/>
    <property type="match status" value="1"/>
</dbReference>
<feature type="domain" description="Disease resistance protein winged helix" evidence="5">
    <location>
        <begin position="217"/>
        <end position="306"/>
    </location>
</feature>
<comment type="caution">
    <text evidence="7">The sequence shown here is derived from an EMBL/GenBank/DDBJ whole genome shotgun (WGS) entry which is preliminary data.</text>
</comment>
<dbReference type="InterPro" id="IPR002182">
    <property type="entry name" value="NB-ARC"/>
</dbReference>
<evidence type="ECO:0000256" key="2">
    <source>
        <dbReference type="ARBA" id="ARBA00022737"/>
    </source>
</evidence>
<reference evidence="7" key="1">
    <citation type="submission" date="2020-05" db="EMBL/GenBank/DDBJ databases">
        <title>WGS assembly of Panicum virgatum.</title>
        <authorList>
            <person name="Lovell J.T."/>
            <person name="Jenkins J."/>
            <person name="Shu S."/>
            <person name="Juenger T.E."/>
            <person name="Schmutz J."/>
        </authorList>
    </citation>
    <scope>NUCLEOTIDE SEQUENCE</scope>
    <source>
        <strain evidence="7">AP13</strain>
    </source>
</reference>
<dbReference type="InterPro" id="IPR027417">
    <property type="entry name" value="P-loop_NTPase"/>
</dbReference>
<dbReference type="Gene3D" id="1.10.8.430">
    <property type="entry name" value="Helical domain of apoptotic protease-activating factors"/>
    <property type="match status" value="1"/>
</dbReference>
<dbReference type="Gene3D" id="3.80.10.10">
    <property type="entry name" value="Ribonuclease Inhibitor"/>
    <property type="match status" value="3"/>
</dbReference>
<keyword evidence="8" id="KW-1185">Reference proteome</keyword>
<gene>
    <name evidence="7" type="ORF">PVAP13_3NG223700</name>
</gene>
<evidence type="ECO:0000259" key="4">
    <source>
        <dbReference type="Pfam" id="PF00931"/>
    </source>
</evidence>
<name>A0A8T0UJ15_PANVG</name>
<evidence type="ECO:0000313" key="7">
    <source>
        <dbReference type="EMBL" id="KAG2621076.1"/>
    </source>
</evidence>
<organism evidence="7 8">
    <name type="scientific">Panicum virgatum</name>
    <name type="common">Blackwell switchgrass</name>
    <dbReference type="NCBI Taxonomy" id="38727"/>
    <lineage>
        <taxon>Eukaryota</taxon>
        <taxon>Viridiplantae</taxon>
        <taxon>Streptophyta</taxon>
        <taxon>Embryophyta</taxon>
        <taxon>Tracheophyta</taxon>
        <taxon>Spermatophyta</taxon>
        <taxon>Magnoliopsida</taxon>
        <taxon>Liliopsida</taxon>
        <taxon>Poales</taxon>
        <taxon>Poaceae</taxon>
        <taxon>PACMAD clade</taxon>
        <taxon>Panicoideae</taxon>
        <taxon>Panicodae</taxon>
        <taxon>Paniceae</taxon>
        <taxon>Panicinae</taxon>
        <taxon>Panicum</taxon>
        <taxon>Panicum sect. Hiantes</taxon>
    </lineage>
</organism>
<dbReference type="InterPro" id="IPR058922">
    <property type="entry name" value="WHD_DRP"/>
</dbReference>
<feature type="domain" description="R13L1/DRL21-like LRR repeat region" evidence="6">
    <location>
        <begin position="489"/>
        <end position="609"/>
    </location>
</feature>
<dbReference type="EMBL" id="CM029042">
    <property type="protein sequence ID" value="KAG2621076.1"/>
    <property type="molecule type" value="Genomic_DNA"/>
</dbReference>
<dbReference type="InterPro" id="IPR036388">
    <property type="entry name" value="WH-like_DNA-bd_sf"/>
</dbReference>
<dbReference type="SUPFAM" id="SSF52058">
    <property type="entry name" value="L domain-like"/>
    <property type="match status" value="2"/>
</dbReference>
<protein>
    <recommendedName>
        <fullName evidence="9">NB-ARC domain-containing protein</fullName>
    </recommendedName>
</protein>
<keyword evidence="3" id="KW-0611">Plant defense</keyword>
<feature type="domain" description="NB-ARC" evidence="4">
    <location>
        <begin position="4"/>
        <end position="115"/>
    </location>
</feature>
<proteinExistence type="predicted"/>
<keyword evidence="2" id="KW-0677">Repeat</keyword>
<dbReference type="InterPro" id="IPR032675">
    <property type="entry name" value="LRR_dom_sf"/>
</dbReference>
<dbReference type="Gene3D" id="1.10.10.10">
    <property type="entry name" value="Winged helix-like DNA-binding domain superfamily/Winged helix DNA-binding domain"/>
    <property type="match status" value="1"/>
</dbReference>
<dbReference type="Proteomes" id="UP000823388">
    <property type="component" value="Chromosome 3N"/>
</dbReference>
<dbReference type="InterPro" id="IPR042197">
    <property type="entry name" value="Apaf_helical"/>
</dbReference>
<evidence type="ECO:0000259" key="6">
    <source>
        <dbReference type="Pfam" id="PF25019"/>
    </source>
</evidence>
<dbReference type="Pfam" id="PF23559">
    <property type="entry name" value="WHD_DRP"/>
    <property type="match status" value="1"/>
</dbReference>
<dbReference type="PANTHER" id="PTHR36766">
    <property type="entry name" value="PLANT BROAD-SPECTRUM MILDEW RESISTANCE PROTEIN RPW8"/>
    <property type="match status" value="1"/>
</dbReference>
<dbReference type="PRINTS" id="PR00364">
    <property type="entry name" value="DISEASERSIST"/>
</dbReference>
<evidence type="ECO:0000259" key="5">
    <source>
        <dbReference type="Pfam" id="PF23559"/>
    </source>
</evidence>
<dbReference type="Gene3D" id="3.40.50.300">
    <property type="entry name" value="P-loop containing nucleotide triphosphate hydrolases"/>
    <property type="match status" value="1"/>
</dbReference>
<dbReference type="InterPro" id="IPR056789">
    <property type="entry name" value="LRR_R13L1-DRL21"/>
</dbReference>
<dbReference type="SUPFAM" id="SSF52540">
    <property type="entry name" value="P-loop containing nucleoside triphosphate hydrolases"/>
    <property type="match status" value="1"/>
</dbReference>
<dbReference type="PANTHER" id="PTHR36766:SF40">
    <property type="entry name" value="DISEASE RESISTANCE PROTEIN RGA3"/>
    <property type="match status" value="1"/>
</dbReference>
<evidence type="ECO:0000256" key="3">
    <source>
        <dbReference type="ARBA" id="ARBA00022821"/>
    </source>
</evidence>
<evidence type="ECO:0000313" key="8">
    <source>
        <dbReference type="Proteomes" id="UP000823388"/>
    </source>
</evidence>
<dbReference type="GO" id="GO:0006952">
    <property type="term" value="P:defense response"/>
    <property type="evidence" value="ECO:0007669"/>
    <property type="project" value="UniProtKB-KW"/>
</dbReference>
<dbReference type="AlphaFoldDB" id="A0A8T0UJ15"/>